<dbReference type="PANTHER" id="PTHR30514:SF18">
    <property type="entry name" value="RPIR-FAMILY TRANSCRIPTIONAL REGULATOR"/>
    <property type="match status" value="1"/>
</dbReference>
<dbReference type="InterPro" id="IPR047640">
    <property type="entry name" value="RpiR-like"/>
</dbReference>
<dbReference type="GO" id="GO:1901135">
    <property type="term" value="P:carbohydrate derivative metabolic process"/>
    <property type="evidence" value="ECO:0007669"/>
    <property type="project" value="InterPro"/>
</dbReference>
<feature type="compositionally biased region" description="Basic and acidic residues" evidence="4">
    <location>
        <begin position="306"/>
        <end position="316"/>
    </location>
</feature>
<dbReference type="SUPFAM" id="SSF46689">
    <property type="entry name" value="Homeodomain-like"/>
    <property type="match status" value="1"/>
</dbReference>
<organism evidence="6 7">
    <name type="scientific">Phyllobacterium zundukense</name>
    <dbReference type="NCBI Taxonomy" id="1867719"/>
    <lineage>
        <taxon>Bacteria</taxon>
        <taxon>Pseudomonadati</taxon>
        <taxon>Pseudomonadota</taxon>
        <taxon>Alphaproteobacteria</taxon>
        <taxon>Hyphomicrobiales</taxon>
        <taxon>Phyllobacteriaceae</taxon>
        <taxon>Phyllobacterium</taxon>
    </lineage>
</organism>
<evidence type="ECO:0000256" key="1">
    <source>
        <dbReference type="ARBA" id="ARBA00023015"/>
    </source>
</evidence>
<evidence type="ECO:0000256" key="3">
    <source>
        <dbReference type="ARBA" id="ARBA00023163"/>
    </source>
</evidence>
<dbReference type="Gene3D" id="1.10.10.10">
    <property type="entry name" value="Winged helix-like DNA-binding domain superfamily/Winged helix DNA-binding domain"/>
    <property type="match status" value="1"/>
</dbReference>
<dbReference type="Pfam" id="PF01380">
    <property type="entry name" value="SIS"/>
    <property type="match status" value="1"/>
</dbReference>
<evidence type="ECO:0000256" key="4">
    <source>
        <dbReference type="SAM" id="MobiDB-lite"/>
    </source>
</evidence>
<evidence type="ECO:0000313" key="7">
    <source>
        <dbReference type="Proteomes" id="UP000232163"/>
    </source>
</evidence>
<dbReference type="Gene3D" id="3.40.50.10490">
    <property type="entry name" value="Glucose-6-phosphate isomerase like protein, domain 1"/>
    <property type="match status" value="1"/>
</dbReference>
<dbReference type="CDD" id="cd05013">
    <property type="entry name" value="SIS_RpiR"/>
    <property type="match status" value="1"/>
</dbReference>
<keyword evidence="3" id="KW-0804">Transcription</keyword>
<protein>
    <submittedName>
        <fullName evidence="6">Sugar isomerase</fullName>
    </submittedName>
</protein>
<dbReference type="PANTHER" id="PTHR30514">
    <property type="entry name" value="GLUCOKINASE"/>
    <property type="match status" value="1"/>
</dbReference>
<dbReference type="AlphaFoldDB" id="A0A2N9W1A8"/>
<accession>A0A2N9W1A8</accession>
<dbReference type="InterPro" id="IPR046348">
    <property type="entry name" value="SIS_dom_sf"/>
</dbReference>
<dbReference type="GO" id="GO:0003677">
    <property type="term" value="F:DNA binding"/>
    <property type="evidence" value="ECO:0007669"/>
    <property type="project" value="UniProtKB-KW"/>
</dbReference>
<reference evidence="6 7" key="1">
    <citation type="journal article" date="2017" name="Int J Environ Stud">
        <title>Does the Miocene-Pliocene relict legume Oxytropis triphylla form nitrogen-fixing nodules with a combination of bacterial strains?</title>
        <authorList>
            <person name="Safronova V."/>
            <person name="Belimov A."/>
            <person name="Sazanova A."/>
            <person name="Kuznetsova I."/>
            <person name="Popova J."/>
            <person name="Andronov E."/>
            <person name="Verkhozina A."/>
            <person name="Tikhonovich I."/>
        </authorList>
    </citation>
    <scope>NUCLEOTIDE SEQUENCE [LARGE SCALE GENOMIC DNA]</scope>
    <source>
        <strain evidence="6 7">Tri-38</strain>
    </source>
</reference>
<evidence type="ECO:0000313" key="6">
    <source>
        <dbReference type="EMBL" id="PIO45526.1"/>
    </source>
</evidence>
<sequence length="316" mass="34849">MNVRDTLLQGAVSLTPSEERIIQVLLTDYPTAGLGTATSLAKRAGVSDPTVVRLAVKLGFNGFPDFQQRLLADVEARLHSPLLMMEAKRPDIGSDSEQGAAIAYMKSVAGTLHKALTSTPLITYERAARLIMDTKGRVVLLGGRFSRHVAGLLASYLSQFRPGVYHVETLSAQQLDVLVDLGKRDLLVVFDYRRYQVDVITFAEQAAARRVRILLFTDPWLSPISEFSEITLVSPIEVNSPYDTMAPPVAQIEAVVAQILALGDKRTRSRIEELETIRSKVSVPLEKEKTTAGNNGSQSRTRQRYGLREIEGDKDV</sequence>
<proteinExistence type="predicted"/>
<dbReference type="SUPFAM" id="SSF53697">
    <property type="entry name" value="SIS domain"/>
    <property type="match status" value="1"/>
</dbReference>
<keyword evidence="1" id="KW-0805">Transcription regulation</keyword>
<dbReference type="InterPro" id="IPR036388">
    <property type="entry name" value="WH-like_DNA-bd_sf"/>
</dbReference>
<evidence type="ECO:0000256" key="2">
    <source>
        <dbReference type="ARBA" id="ARBA00023125"/>
    </source>
</evidence>
<dbReference type="GO" id="GO:0097367">
    <property type="term" value="F:carbohydrate derivative binding"/>
    <property type="evidence" value="ECO:0007669"/>
    <property type="project" value="InterPro"/>
</dbReference>
<dbReference type="Pfam" id="PF01418">
    <property type="entry name" value="HTH_6"/>
    <property type="match status" value="1"/>
</dbReference>
<dbReference type="PROSITE" id="PS51071">
    <property type="entry name" value="HTH_RPIR"/>
    <property type="match status" value="1"/>
</dbReference>
<dbReference type="InterPro" id="IPR001347">
    <property type="entry name" value="SIS_dom"/>
</dbReference>
<dbReference type="OrthoDB" id="3574600at2"/>
<dbReference type="EMBL" id="MZMT01000018">
    <property type="protein sequence ID" value="PIO45526.1"/>
    <property type="molecule type" value="Genomic_DNA"/>
</dbReference>
<feature type="region of interest" description="Disordered" evidence="4">
    <location>
        <begin position="285"/>
        <end position="316"/>
    </location>
</feature>
<dbReference type="RefSeq" id="WP_100003264.1">
    <property type="nucleotide sequence ID" value="NZ_CP017943.1"/>
</dbReference>
<keyword evidence="2" id="KW-0238">DNA-binding</keyword>
<gene>
    <name evidence="6" type="ORF">B5P45_07210</name>
</gene>
<dbReference type="InterPro" id="IPR009057">
    <property type="entry name" value="Homeodomain-like_sf"/>
</dbReference>
<dbReference type="Proteomes" id="UP000232163">
    <property type="component" value="Unassembled WGS sequence"/>
</dbReference>
<name>A0A2N9W1A8_9HYPH</name>
<keyword evidence="7" id="KW-1185">Reference proteome</keyword>
<feature type="compositionally biased region" description="Polar residues" evidence="4">
    <location>
        <begin position="291"/>
        <end position="300"/>
    </location>
</feature>
<dbReference type="GO" id="GO:0003700">
    <property type="term" value="F:DNA-binding transcription factor activity"/>
    <property type="evidence" value="ECO:0007669"/>
    <property type="project" value="InterPro"/>
</dbReference>
<feature type="domain" description="HTH rpiR-type" evidence="5">
    <location>
        <begin position="1"/>
        <end position="77"/>
    </location>
</feature>
<dbReference type="InterPro" id="IPR035472">
    <property type="entry name" value="RpiR-like_SIS"/>
</dbReference>
<evidence type="ECO:0000259" key="5">
    <source>
        <dbReference type="PROSITE" id="PS51071"/>
    </source>
</evidence>
<dbReference type="InterPro" id="IPR000281">
    <property type="entry name" value="HTH_RpiR"/>
</dbReference>
<dbReference type="GO" id="GO:0016853">
    <property type="term" value="F:isomerase activity"/>
    <property type="evidence" value="ECO:0007669"/>
    <property type="project" value="UniProtKB-KW"/>
</dbReference>
<comment type="caution">
    <text evidence="6">The sequence shown here is derived from an EMBL/GenBank/DDBJ whole genome shotgun (WGS) entry which is preliminary data.</text>
</comment>
<dbReference type="KEGG" id="pht:BLM14_27140"/>
<keyword evidence="6" id="KW-0413">Isomerase</keyword>